<reference evidence="2" key="2">
    <citation type="submission" date="2023-11" db="UniProtKB">
        <authorList>
            <consortium name="WormBaseParasite"/>
        </authorList>
    </citation>
    <scope>IDENTIFICATION</scope>
</reference>
<dbReference type="Proteomes" id="UP000050792">
    <property type="component" value="Unassembled WGS sequence"/>
</dbReference>
<protein>
    <submittedName>
        <fullName evidence="2">Uncharacterized protein</fullName>
    </submittedName>
</protein>
<name>A0AA85GE73_9TREM</name>
<reference evidence="1" key="1">
    <citation type="submission" date="2022-06" db="EMBL/GenBank/DDBJ databases">
        <authorList>
            <person name="Berger JAMES D."/>
            <person name="Berger JAMES D."/>
        </authorList>
    </citation>
    <scope>NUCLEOTIDE SEQUENCE [LARGE SCALE GENOMIC DNA]</scope>
</reference>
<sequence length="192" mass="22558">MTACVLASISQQPSCLLLHNKPIVAPIKQVTMGNVLRKNFPISAMKLLFHTDLMAVLYYIRNTECRHSTFIVSHQTVVHHSTAIVKWSYSSSVYKPEDWTSIDLQNVLYLDTWFEFPILLNGDDSKKTNKSPEPVPKNIEFEKPFLHFLLQFEVECFYKDVFRQCRRFGFVKLRRELYKYTHEGSFLKKMLT</sequence>
<proteinExistence type="predicted"/>
<evidence type="ECO:0000313" key="2">
    <source>
        <dbReference type="WBParaSite" id="SRDH1_93740.1"/>
    </source>
</evidence>
<evidence type="ECO:0000313" key="1">
    <source>
        <dbReference type="Proteomes" id="UP000050792"/>
    </source>
</evidence>
<dbReference type="AlphaFoldDB" id="A0AA85GE73"/>
<accession>A0AA85GE73</accession>
<dbReference type="WBParaSite" id="SRDH1_93740.1">
    <property type="protein sequence ID" value="SRDH1_93740.1"/>
    <property type="gene ID" value="SRDH1_93740"/>
</dbReference>
<keyword evidence="1" id="KW-1185">Reference proteome</keyword>
<organism evidence="1 2">
    <name type="scientific">Schistosoma rodhaini</name>
    <dbReference type="NCBI Taxonomy" id="6188"/>
    <lineage>
        <taxon>Eukaryota</taxon>
        <taxon>Metazoa</taxon>
        <taxon>Spiralia</taxon>
        <taxon>Lophotrochozoa</taxon>
        <taxon>Platyhelminthes</taxon>
        <taxon>Trematoda</taxon>
        <taxon>Digenea</taxon>
        <taxon>Strigeidida</taxon>
        <taxon>Schistosomatoidea</taxon>
        <taxon>Schistosomatidae</taxon>
        <taxon>Schistosoma</taxon>
    </lineage>
</organism>